<dbReference type="EMBL" id="CP022423">
    <property type="protein sequence ID" value="ASM77994.1"/>
    <property type="molecule type" value="Genomic_DNA"/>
</dbReference>
<gene>
    <name evidence="1" type="ORF">VITFI_CDS2216</name>
</gene>
<dbReference type="AlphaFoldDB" id="A0A221KG32"/>
<keyword evidence="2" id="KW-1185">Reference proteome</keyword>
<protein>
    <submittedName>
        <fullName evidence="1">Uncharacterized protein</fullName>
    </submittedName>
</protein>
<name>A0A221KG32_VITFI</name>
<sequence>MRMPYDDRLFTLLRGLDDKELRHIWVDCLKQCPEQKVFAQSSHEERVVWVSRVWRTEHGSFVRNVMRGEHEFPWKQILIDVADKLRPGLGWTPYTLNDAHSETELERVVLDLYDERLGEDWPQLTPEQQRQALHGRNPKSDKNWFSAAIGTVLPHDKSMAATLTLLTVYERRCWVASVQSQARGSSSCST</sequence>
<dbReference type="KEGG" id="vff:VITFI_CDS2216"/>
<proteinExistence type="predicted"/>
<dbReference type="Proteomes" id="UP000199729">
    <property type="component" value="Chromosome"/>
</dbReference>
<organism evidence="1 2">
    <name type="scientific">Vitreoscilla filiformis</name>
    <dbReference type="NCBI Taxonomy" id="63"/>
    <lineage>
        <taxon>Bacteria</taxon>
        <taxon>Pseudomonadati</taxon>
        <taxon>Pseudomonadota</taxon>
        <taxon>Betaproteobacteria</taxon>
        <taxon>Neisseriales</taxon>
        <taxon>Neisseriaceae</taxon>
        <taxon>Vitreoscilla</taxon>
    </lineage>
</organism>
<evidence type="ECO:0000313" key="2">
    <source>
        <dbReference type="Proteomes" id="UP000199729"/>
    </source>
</evidence>
<evidence type="ECO:0000313" key="1">
    <source>
        <dbReference type="EMBL" id="ASM77994.1"/>
    </source>
</evidence>
<reference evidence="1 2" key="1">
    <citation type="submission" date="2017-07" db="EMBL/GenBank/DDBJ databases">
        <title>Complete Genome Sequence of the cosmetic ferment Vitreoscilla filiformis (ATCC15551).</title>
        <authorList>
            <person name="Contreras S."/>
            <person name="Sagory-Zalkind P."/>
            <person name="Blanquart H."/>
            <person name="Iltis A."/>
            <person name="Morand S.C."/>
        </authorList>
    </citation>
    <scope>NUCLEOTIDE SEQUENCE [LARGE SCALE GENOMIC DNA]</scope>
    <source>
        <strain evidence="1 2">ATCC 15551</strain>
    </source>
</reference>
<accession>A0A221KG32</accession>